<evidence type="ECO:0000259" key="1">
    <source>
        <dbReference type="Pfam" id="PF13539"/>
    </source>
</evidence>
<organism evidence="2">
    <name type="scientific">Paenibacillus sp. BIHB 4019</name>
    <dbReference type="NCBI Taxonomy" id="1870819"/>
    <lineage>
        <taxon>Bacteria</taxon>
        <taxon>Bacillati</taxon>
        <taxon>Bacillota</taxon>
        <taxon>Bacilli</taxon>
        <taxon>Bacillales</taxon>
        <taxon>Paenibacillaceae</taxon>
        <taxon>Paenibacillus</taxon>
    </lineage>
</organism>
<proteinExistence type="predicted"/>
<accession>A0A1B2DJ44</accession>
<dbReference type="AlphaFoldDB" id="A0A1B2DJ44"/>
<protein>
    <recommendedName>
        <fullName evidence="1">Peptidase M15C domain-containing protein</fullName>
    </recommendedName>
</protein>
<sequence>MATLTLSEVKAKSAARLSGLLPVVKAAAEALIERSYKRGVPIVITQGLRTYAEQDALYAQGRTKAGSIVTNARAGYSYHNFGVAIDFSLLSEDGRSVYWDTKRDADKDGIADWNEVVAEAKALGFAWGGDWTSFKDYPHFEMTFGLSTAQLRANIRPTAAQTSAVLAKVNAIMKEEPELKVEDANAIITFLKAEWAAANAKKDEPRKKEANRLANVLRVASGQETQ</sequence>
<dbReference type="InterPro" id="IPR009045">
    <property type="entry name" value="Zn_M74/Hedgehog-like"/>
</dbReference>
<reference evidence="2" key="1">
    <citation type="submission" date="2016-08" db="EMBL/GenBank/DDBJ databases">
        <title>Complete Genome Seqeunce of Paenibacillus sp. BIHB 4019 from tea rhizoplane.</title>
        <authorList>
            <person name="Thakur R."/>
            <person name="Swarnkar M.K."/>
            <person name="Gulati A."/>
        </authorList>
    </citation>
    <scope>NUCLEOTIDE SEQUENCE [LARGE SCALE GENOMIC DNA]</scope>
    <source>
        <strain evidence="2">BIHB4019</strain>
    </source>
</reference>
<gene>
    <name evidence="2" type="ORF">BBD42_15690</name>
</gene>
<dbReference type="InterPro" id="IPR039561">
    <property type="entry name" value="Peptidase_M15C"/>
</dbReference>
<dbReference type="Pfam" id="PF13539">
    <property type="entry name" value="Peptidase_M15_4"/>
    <property type="match status" value="1"/>
</dbReference>
<dbReference type="RefSeq" id="WP_099518928.1">
    <property type="nucleotide sequence ID" value="NZ_CP016808.1"/>
</dbReference>
<evidence type="ECO:0000313" key="2">
    <source>
        <dbReference type="EMBL" id="ANY67747.1"/>
    </source>
</evidence>
<dbReference type="CDD" id="cd14845">
    <property type="entry name" value="L-Ala-D-Glu_peptidase_like"/>
    <property type="match status" value="1"/>
</dbReference>
<dbReference type="GO" id="GO:0008233">
    <property type="term" value="F:peptidase activity"/>
    <property type="evidence" value="ECO:0007669"/>
    <property type="project" value="InterPro"/>
</dbReference>
<dbReference type="EMBL" id="CP016808">
    <property type="protein sequence ID" value="ANY67747.1"/>
    <property type="molecule type" value="Genomic_DNA"/>
</dbReference>
<name>A0A1B2DJ44_9BACL</name>
<dbReference type="Gene3D" id="3.30.1380.10">
    <property type="match status" value="1"/>
</dbReference>
<feature type="domain" description="Peptidase M15C" evidence="1">
    <location>
        <begin position="72"/>
        <end position="142"/>
    </location>
</feature>
<dbReference type="SUPFAM" id="SSF55166">
    <property type="entry name" value="Hedgehog/DD-peptidase"/>
    <property type="match status" value="1"/>
</dbReference>